<evidence type="ECO:0000256" key="2">
    <source>
        <dbReference type="SAM" id="Phobius"/>
    </source>
</evidence>
<sequence>MLTMPASLAAPAVAAVVSNGTALAIVLAVGVLIAVAVLVRHRRPLTPADAPVRLAGPAAAAPSAPTRPPAAPAAAPEPAAVPGPPQPGQETAQALVGAERRIARPDAAATPDLYAGGAQPAPAVPSPASRPPVSSSPGLVRTRPAGPPRDRP</sequence>
<gene>
    <name evidence="3" type="ORF">DSM112329_00007</name>
</gene>
<dbReference type="EMBL" id="CP114014">
    <property type="protein sequence ID" value="XAY03195.1"/>
    <property type="molecule type" value="Genomic_DNA"/>
</dbReference>
<reference evidence="3" key="1">
    <citation type="submission" date="2022-12" db="EMBL/GenBank/DDBJ databases">
        <title>Paraconexibacter alkalitolerans sp. nov. and Baekduia alba sp. nov., isolated from soil and emended description of the genera Paraconexibacter (Chun et al., 2020) and Baekduia (An et al., 2020).</title>
        <authorList>
            <person name="Vieira S."/>
            <person name="Huber K.J."/>
            <person name="Geppert A."/>
            <person name="Wolf J."/>
            <person name="Neumann-Schaal M."/>
            <person name="Muesken M."/>
            <person name="Overmann J."/>
        </authorList>
    </citation>
    <scope>NUCLEOTIDE SEQUENCE</scope>
    <source>
        <strain evidence="3">AEG42_29</strain>
    </source>
</reference>
<dbReference type="KEGG" id="parq:DSM112329_00007"/>
<keyword evidence="2" id="KW-0812">Transmembrane</keyword>
<organism evidence="3">
    <name type="scientific">Paraconexibacter sp. AEG42_29</name>
    <dbReference type="NCBI Taxonomy" id="2997339"/>
    <lineage>
        <taxon>Bacteria</taxon>
        <taxon>Bacillati</taxon>
        <taxon>Actinomycetota</taxon>
        <taxon>Thermoleophilia</taxon>
        <taxon>Solirubrobacterales</taxon>
        <taxon>Paraconexibacteraceae</taxon>
        <taxon>Paraconexibacter</taxon>
    </lineage>
</organism>
<feature type="compositionally biased region" description="Low complexity" evidence="1">
    <location>
        <begin position="48"/>
        <end position="64"/>
    </location>
</feature>
<name>A0AAU7ANH8_9ACTN</name>
<feature type="transmembrane region" description="Helical" evidence="2">
    <location>
        <begin position="12"/>
        <end position="39"/>
    </location>
</feature>
<keyword evidence="2" id="KW-0472">Membrane</keyword>
<dbReference type="AlphaFoldDB" id="A0AAU7ANH8"/>
<proteinExistence type="predicted"/>
<evidence type="ECO:0000313" key="3">
    <source>
        <dbReference type="EMBL" id="XAY03195.1"/>
    </source>
</evidence>
<evidence type="ECO:0000256" key="1">
    <source>
        <dbReference type="SAM" id="MobiDB-lite"/>
    </source>
</evidence>
<keyword evidence="2" id="KW-1133">Transmembrane helix</keyword>
<feature type="region of interest" description="Disordered" evidence="1">
    <location>
        <begin position="48"/>
        <end position="152"/>
    </location>
</feature>
<accession>A0AAU7ANH8</accession>
<protein>
    <submittedName>
        <fullName evidence="3">Uncharacterized protein</fullName>
    </submittedName>
</protein>